<gene>
    <name evidence="2" type="ORF">N781_14890</name>
</gene>
<keyword evidence="1" id="KW-0812">Transmembrane</keyword>
<sequence>MWKRFGSPPLLSFTEQSVFGALFFFCVVGLKWFPTRKFDTIAVTKRKEEE</sequence>
<comment type="caution">
    <text evidence="2">The sequence shown here is derived from an EMBL/GenBank/DDBJ whole genome shotgun (WGS) entry which is preliminary data.</text>
</comment>
<evidence type="ECO:0000313" key="2">
    <source>
        <dbReference type="EMBL" id="KGX92779.1"/>
    </source>
</evidence>
<evidence type="ECO:0000256" key="1">
    <source>
        <dbReference type="SAM" id="Phobius"/>
    </source>
</evidence>
<dbReference type="Proteomes" id="UP000030528">
    <property type="component" value="Unassembled WGS sequence"/>
</dbReference>
<dbReference type="EMBL" id="AVPE01000005">
    <property type="protein sequence ID" value="KGX92779.1"/>
    <property type="molecule type" value="Genomic_DNA"/>
</dbReference>
<keyword evidence="3" id="KW-1185">Reference proteome</keyword>
<evidence type="ECO:0008006" key="4">
    <source>
        <dbReference type="Google" id="ProtNLM"/>
    </source>
</evidence>
<protein>
    <recommendedName>
        <fullName evidence="4">Transmembrane protein</fullName>
    </recommendedName>
</protein>
<organism evidence="2 3">
    <name type="scientific">Pontibacillus halophilus JSM 076056 = DSM 19796</name>
    <dbReference type="NCBI Taxonomy" id="1385510"/>
    <lineage>
        <taxon>Bacteria</taxon>
        <taxon>Bacillati</taxon>
        <taxon>Bacillota</taxon>
        <taxon>Bacilli</taxon>
        <taxon>Bacillales</taxon>
        <taxon>Bacillaceae</taxon>
        <taxon>Pontibacillus</taxon>
    </lineage>
</organism>
<reference evidence="2 3" key="1">
    <citation type="submission" date="2013-08" db="EMBL/GenBank/DDBJ databases">
        <authorList>
            <person name="Huang J."/>
            <person name="Wang G."/>
        </authorList>
    </citation>
    <scope>NUCLEOTIDE SEQUENCE [LARGE SCALE GENOMIC DNA]</scope>
    <source>
        <strain evidence="2 3">JSM 076056</strain>
    </source>
</reference>
<keyword evidence="1" id="KW-0472">Membrane</keyword>
<evidence type="ECO:0000313" key="3">
    <source>
        <dbReference type="Proteomes" id="UP000030528"/>
    </source>
</evidence>
<dbReference type="AlphaFoldDB" id="A0A0A5GL93"/>
<keyword evidence="1" id="KW-1133">Transmembrane helix</keyword>
<proteinExistence type="predicted"/>
<feature type="transmembrane region" description="Helical" evidence="1">
    <location>
        <begin position="16"/>
        <end position="33"/>
    </location>
</feature>
<name>A0A0A5GL93_9BACI</name>
<accession>A0A0A5GL93</accession>